<feature type="compositionally biased region" description="Polar residues" evidence="1">
    <location>
        <begin position="18"/>
        <end position="28"/>
    </location>
</feature>
<feature type="region of interest" description="Disordered" evidence="1">
    <location>
        <begin position="1"/>
        <end position="32"/>
    </location>
</feature>
<protein>
    <recommendedName>
        <fullName evidence="4">Secretory carrier-associated membrane protein</fullName>
    </recommendedName>
</protein>
<dbReference type="AlphaFoldDB" id="A0AAE1S6X8"/>
<reference evidence="2" key="1">
    <citation type="submission" date="2023-12" db="EMBL/GenBank/DDBJ databases">
        <title>Genome assembly of Anisodus tanguticus.</title>
        <authorList>
            <person name="Wang Y.-J."/>
        </authorList>
    </citation>
    <scope>NUCLEOTIDE SEQUENCE</scope>
    <source>
        <strain evidence="2">KB-2021</strain>
        <tissue evidence="2">Leaf</tissue>
    </source>
</reference>
<evidence type="ECO:0000256" key="1">
    <source>
        <dbReference type="SAM" id="MobiDB-lite"/>
    </source>
</evidence>
<accession>A0AAE1S6X8</accession>
<name>A0AAE1S6X8_9SOLA</name>
<evidence type="ECO:0008006" key="4">
    <source>
        <dbReference type="Google" id="ProtNLM"/>
    </source>
</evidence>
<comment type="caution">
    <text evidence="2">The sequence shown here is derived from an EMBL/GenBank/DDBJ whole genome shotgun (WGS) entry which is preliminary data.</text>
</comment>
<gene>
    <name evidence="2" type="ORF">RND71_015457</name>
</gene>
<keyword evidence="3" id="KW-1185">Reference proteome</keyword>
<organism evidence="2 3">
    <name type="scientific">Anisodus tanguticus</name>
    <dbReference type="NCBI Taxonomy" id="243964"/>
    <lineage>
        <taxon>Eukaryota</taxon>
        <taxon>Viridiplantae</taxon>
        <taxon>Streptophyta</taxon>
        <taxon>Embryophyta</taxon>
        <taxon>Tracheophyta</taxon>
        <taxon>Spermatophyta</taxon>
        <taxon>Magnoliopsida</taxon>
        <taxon>eudicotyledons</taxon>
        <taxon>Gunneridae</taxon>
        <taxon>Pentapetalae</taxon>
        <taxon>asterids</taxon>
        <taxon>lamiids</taxon>
        <taxon>Solanales</taxon>
        <taxon>Solanaceae</taxon>
        <taxon>Solanoideae</taxon>
        <taxon>Hyoscyameae</taxon>
        <taxon>Anisodus</taxon>
    </lineage>
</organism>
<sequence length="64" mass="7148">MAGRYNENPFAEEANVNPFANGSSTRGSTVDIPLDSAKIQDLKKKEKELNAREADLRRREALIT</sequence>
<dbReference type="EMBL" id="JAVYJV010000008">
    <property type="protein sequence ID" value="KAK4364099.1"/>
    <property type="molecule type" value="Genomic_DNA"/>
</dbReference>
<evidence type="ECO:0000313" key="3">
    <source>
        <dbReference type="Proteomes" id="UP001291623"/>
    </source>
</evidence>
<dbReference type="Proteomes" id="UP001291623">
    <property type="component" value="Unassembled WGS sequence"/>
</dbReference>
<evidence type="ECO:0000313" key="2">
    <source>
        <dbReference type="EMBL" id="KAK4364099.1"/>
    </source>
</evidence>
<proteinExistence type="predicted"/>